<gene>
    <name evidence="2" type="ORF">COU00_00070</name>
</gene>
<keyword evidence="1" id="KW-0472">Membrane</keyword>
<feature type="transmembrane region" description="Helical" evidence="1">
    <location>
        <begin position="189"/>
        <end position="206"/>
    </location>
</feature>
<accession>A0A2M6WNB1</accession>
<dbReference type="EMBL" id="PFAS01000001">
    <property type="protein sequence ID" value="PIT94242.1"/>
    <property type="molecule type" value="Genomic_DNA"/>
</dbReference>
<proteinExistence type="predicted"/>
<feature type="transmembrane region" description="Helical" evidence="1">
    <location>
        <begin position="475"/>
        <end position="494"/>
    </location>
</feature>
<dbReference type="AlphaFoldDB" id="A0A2M6WNB1"/>
<feature type="transmembrane region" description="Helical" evidence="1">
    <location>
        <begin position="506"/>
        <end position="524"/>
    </location>
</feature>
<feature type="transmembrane region" description="Helical" evidence="1">
    <location>
        <begin position="391"/>
        <end position="414"/>
    </location>
</feature>
<organism evidence="2 3">
    <name type="scientific">Candidatus Falkowbacteria bacterium CG10_big_fil_rev_8_21_14_0_10_43_11</name>
    <dbReference type="NCBI Taxonomy" id="1974568"/>
    <lineage>
        <taxon>Bacteria</taxon>
        <taxon>Candidatus Falkowiibacteriota</taxon>
    </lineage>
</organism>
<feature type="transmembrane region" description="Helical" evidence="1">
    <location>
        <begin position="114"/>
        <end position="132"/>
    </location>
</feature>
<feature type="transmembrane region" description="Helical" evidence="1">
    <location>
        <begin position="440"/>
        <end position="463"/>
    </location>
</feature>
<feature type="transmembrane region" description="Helical" evidence="1">
    <location>
        <begin position="294"/>
        <end position="320"/>
    </location>
</feature>
<feature type="transmembrane region" description="Helical" evidence="1">
    <location>
        <begin position="242"/>
        <end position="259"/>
    </location>
</feature>
<name>A0A2M6WNB1_9BACT</name>
<protein>
    <recommendedName>
        <fullName evidence="4">Glycosyltransferase RgtA/B/C/D-like domain-containing protein</fullName>
    </recommendedName>
</protein>
<evidence type="ECO:0000313" key="2">
    <source>
        <dbReference type="EMBL" id="PIT94242.1"/>
    </source>
</evidence>
<feature type="transmembrane region" description="Helical" evidence="1">
    <location>
        <begin position="30"/>
        <end position="47"/>
    </location>
</feature>
<comment type="caution">
    <text evidence="2">The sequence shown here is derived from an EMBL/GenBank/DDBJ whole genome shotgun (WGS) entry which is preliminary data.</text>
</comment>
<evidence type="ECO:0008006" key="4">
    <source>
        <dbReference type="Google" id="ProtNLM"/>
    </source>
</evidence>
<sequence>MTQTYLSLLLIISLVTVFSGAVYRFYRLDYFAVCLTFIFTAITFILLKKLGKVKESPNAERVTHDHVPQYQMPNAKYQIFLLTSYFLLLTFNFFILFQSSTSNSVISPWQAVPWYFWLTFFAITILLIAIALKNSLPQFVYFLLLTSYFLLAFNVAVIIFKIGFGFDPFIHQATEKLIDAAGAVYPKPWYYLGQYALIVIFHKLTFIPIVWLDKLLVPVLATLTLPYALYQATKSFTADERIAKLTALFALIFPFAAFTLTTPQNLANLFLLLIILLFLIQPQQNKLLVTRYSLLVTLSFAALATHPIAGIPAVLFVAFILGQKIIKNKKILTSYFLLLTSASALSLPLAFYLNNQNNPIIGAASDTVAKISWHLPQLFFSGTENFLLNFIYLYGFNVGIIIITFIIVGIIIAIKQTKKITRYPLLVTRYSLLVTRYPQYLLMSFPLFISYFLTKTISFSYLIDYERSNFADRVLIIAAYFTLPFILLTLVKLIEKILRQERTIQYLFFCFFVVLLSCSLYFSYPRYDDYFNSRSFSTSQADVDAVNWINQDAGDGNFIVLANQQVSAAALREFGFKKYYQIPSPYQGEGKGEVFYYPIPTGEKLYQYYLDMVDKNADKKTALEAADLVGADTVYFVINNYWFGFEKILAEARIGADAVQSIDEGKIFVFKYANPVKYPK</sequence>
<evidence type="ECO:0000256" key="1">
    <source>
        <dbReference type="SAM" id="Phobius"/>
    </source>
</evidence>
<keyword evidence="1" id="KW-0812">Transmembrane</keyword>
<keyword evidence="1" id="KW-1133">Transmembrane helix</keyword>
<feature type="transmembrane region" description="Helical" evidence="1">
    <location>
        <begin position="332"/>
        <end position="353"/>
    </location>
</feature>
<feature type="transmembrane region" description="Helical" evidence="1">
    <location>
        <begin position="139"/>
        <end position="160"/>
    </location>
</feature>
<evidence type="ECO:0000313" key="3">
    <source>
        <dbReference type="Proteomes" id="UP000229335"/>
    </source>
</evidence>
<feature type="transmembrane region" description="Helical" evidence="1">
    <location>
        <begin position="79"/>
        <end position="99"/>
    </location>
</feature>
<reference evidence="3" key="1">
    <citation type="submission" date="2017-09" db="EMBL/GenBank/DDBJ databases">
        <title>Depth-based differentiation of microbial function through sediment-hosted aquifers and enrichment of novel symbionts in the deep terrestrial subsurface.</title>
        <authorList>
            <person name="Probst A.J."/>
            <person name="Ladd B."/>
            <person name="Jarett J.K."/>
            <person name="Geller-Mcgrath D.E."/>
            <person name="Sieber C.M.K."/>
            <person name="Emerson J.B."/>
            <person name="Anantharaman K."/>
            <person name="Thomas B.C."/>
            <person name="Malmstrom R."/>
            <person name="Stieglmeier M."/>
            <person name="Klingl A."/>
            <person name="Woyke T."/>
            <person name="Ryan C.M."/>
            <person name="Banfield J.F."/>
        </authorList>
    </citation>
    <scope>NUCLEOTIDE SEQUENCE [LARGE SCALE GENOMIC DNA]</scope>
</reference>
<dbReference type="Proteomes" id="UP000229335">
    <property type="component" value="Unassembled WGS sequence"/>
</dbReference>